<dbReference type="SUPFAM" id="SSF51064">
    <property type="entry name" value="Head domain of nucleotide exchange factor GrpE"/>
    <property type="match status" value="1"/>
</dbReference>
<dbReference type="AlphaFoldDB" id="A0A645BIF3"/>
<dbReference type="GO" id="GO:0000774">
    <property type="term" value="F:adenyl-nucleotide exchange factor activity"/>
    <property type="evidence" value="ECO:0007669"/>
    <property type="project" value="InterPro"/>
</dbReference>
<organism evidence="4">
    <name type="scientific">bioreactor metagenome</name>
    <dbReference type="NCBI Taxonomy" id="1076179"/>
    <lineage>
        <taxon>unclassified sequences</taxon>
        <taxon>metagenomes</taxon>
        <taxon>ecological metagenomes</taxon>
    </lineage>
</organism>
<evidence type="ECO:0000256" key="1">
    <source>
        <dbReference type="ARBA" id="ARBA00009054"/>
    </source>
</evidence>
<dbReference type="GO" id="GO:0042803">
    <property type="term" value="F:protein homodimerization activity"/>
    <property type="evidence" value="ECO:0007669"/>
    <property type="project" value="InterPro"/>
</dbReference>
<proteinExistence type="inferred from homology"/>
<dbReference type="CDD" id="cd00446">
    <property type="entry name" value="GrpE"/>
    <property type="match status" value="1"/>
</dbReference>
<feature type="compositionally biased region" description="Basic and acidic residues" evidence="3">
    <location>
        <begin position="1"/>
        <end position="30"/>
    </location>
</feature>
<feature type="region of interest" description="Disordered" evidence="3">
    <location>
        <begin position="1"/>
        <end position="52"/>
    </location>
</feature>
<reference evidence="4" key="1">
    <citation type="submission" date="2019-08" db="EMBL/GenBank/DDBJ databases">
        <authorList>
            <person name="Kucharzyk K."/>
            <person name="Murdoch R.W."/>
            <person name="Higgins S."/>
            <person name="Loffler F."/>
        </authorList>
    </citation>
    <scope>NUCLEOTIDE SEQUENCE</scope>
</reference>
<dbReference type="HAMAP" id="MF_01151">
    <property type="entry name" value="GrpE"/>
    <property type="match status" value="1"/>
</dbReference>
<dbReference type="Gene3D" id="3.90.20.20">
    <property type="match status" value="1"/>
</dbReference>
<dbReference type="GO" id="GO:0006457">
    <property type="term" value="P:protein folding"/>
    <property type="evidence" value="ECO:0007669"/>
    <property type="project" value="InterPro"/>
</dbReference>
<dbReference type="GO" id="GO:0051087">
    <property type="term" value="F:protein-folding chaperone binding"/>
    <property type="evidence" value="ECO:0007669"/>
    <property type="project" value="InterPro"/>
</dbReference>
<name>A0A645BIF3_9ZZZZ</name>
<dbReference type="EMBL" id="VSSQ01019902">
    <property type="protein sequence ID" value="MPM64351.1"/>
    <property type="molecule type" value="Genomic_DNA"/>
</dbReference>
<dbReference type="InterPro" id="IPR009012">
    <property type="entry name" value="GrpE_head"/>
</dbReference>
<dbReference type="SUPFAM" id="SSF58014">
    <property type="entry name" value="Coiled-coil domain of nucleotide exchange factor GrpE"/>
    <property type="match status" value="1"/>
</dbReference>
<feature type="compositionally biased region" description="Low complexity" evidence="3">
    <location>
        <begin position="31"/>
        <end position="43"/>
    </location>
</feature>
<dbReference type="PRINTS" id="PR00773">
    <property type="entry name" value="GRPEPROTEIN"/>
</dbReference>
<comment type="similarity">
    <text evidence="1">Belongs to the GrpE family.</text>
</comment>
<keyword evidence="2" id="KW-0143">Chaperone</keyword>
<dbReference type="Pfam" id="PF01025">
    <property type="entry name" value="GrpE"/>
    <property type="match status" value="1"/>
</dbReference>
<dbReference type="PANTHER" id="PTHR21237:SF23">
    <property type="entry name" value="GRPE PROTEIN HOMOLOG, MITOCHONDRIAL"/>
    <property type="match status" value="1"/>
</dbReference>
<dbReference type="InterPro" id="IPR013805">
    <property type="entry name" value="GrpE_CC"/>
</dbReference>
<dbReference type="PANTHER" id="PTHR21237">
    <property type="entry name" value="GRPE PROTEIN"/>
    <property type="match status" value="1"/>
</dbReference>
<accession>A0A645BIF3</accession>
<evidence type="ECO:0000256" key="3">
    <source>
        <dbReference type="SAM" id="MobiDB-lite"/>
    </source>
</evidence>
<protein>
    <submittedName>
        <fullName evidence="4">Protein GrpE</fullName>
    </submittedName>
</protein>
<gene>
    <name evidence="4" type="primary">grpE_37</name>
    <name evidence="4" type="ORF">SDC9_111237</name>
</gene>
<evidence type="ECO:0000313" key="4">
    <source>
        <dbReference type="EMBL" id="MPM64351.1"/>
    </source>
</evidence>
<dbReference type="InterPro" id="IPR000740">
    <property type="entry name" value="GrpE"/>
</dbReference>
<sequence>MKNRKMDTEKDMEKVEENLVDKEVKCEEQTKQTAEQTQEQPAENKSDNQPSNDAAKIAELNDKYLRLAAEFDNYRRRTAKERLDLIMTASEETIKGLLPVLDDFERAIKVLKDSGAEAAVVEGTELIYKKMFDYLKSKGLAVVESTGKDLDTDFHEAIAQIPAPEETMKNKIIDTVQLGYTLNGKVIRYAKVVMGV</sequence>
<dbReference type="GO" id="GO:0051082">
    <property type="term" value="F:unfolded protein binding"/>
    <property type="evidence" value="ECO:0007669"/>
    <property type="project" value="TreeGrafter"/>
</dbReference>
<evidence type="ECO:0000256" key="2">
    <source>
        <dbReference type="ARBA" id="ARBA00023186"/>
    </source>
</evidence>
<dbReference type="Gene3D" id="2.30.22.10">
    <property type="entry name" value="Head domain of nucleotide exchange factor GrpE"/>
    <property type="match status" value="1"/>
</dbReference>
<comment type="caution">
    <text evidence="4">The sequence shown here is derived from an EMBL/GenBank/DDBJ whole genome shotgun (WGS) entry which is preliminary data.</text>
</comment>